<dbReference type="PANTHER" id="PTHR43762:SF1">
    <property type="entry name" value="D-ARABINONO-1,4-LACTONE OXIDASE"/>
    <property type="match status" value="1"/>
</dbReference>
<dbReference type="AlphaFoldDB" id="A0A098Y5N5"/>
<dbReference type="Gene3D" id="3.30.70.2530">
    <property type="match status" value="1"/>
</dbReference>
<evidence type="ECO:0000259" key="2">
    <source>
        <dbReference type="PROSITE" id="PS51387"/>
    </source>
</evidence>
<comment type="caution">
    <text evidence="3">The sequence shown here is derived from an EMBL/GenBank/DDBJ whole genome shotgun (WGS) entry which is preliminary data.</text>
</comment>
<dbReference type="InterPro" id="IPR016167">
    <property type="entry name" value="FAD-bd_PCMH_sub1"/>
</dbReference>
<dbReference type="InterPro" id="IPR036318">
    <property type="entry name" value="FAD-bd_PCMH-like_sf"/>
</dbReference>
<evidence type="ECO:0000256" key="1">
    <source>
        <dbReference type="ARBA" id="ARBA00023002"/>
    </source>
</evidence>
<name>A0A098Y5N5_9ACTN</name>
<sequence>MTEAPVALATTNWAGNHTYRATELHRPESLAELQETITNARQVRVLGSRHSFTAIGDSAELLSLEAMTSDRVDVSSDRRTVTVDAGLRYGELAAALHREGLALHNLASLPHISIAGAVATATHGSGVGNGNLATAVAGLELVTSSGELVRCARGDADFDGMVVGLGALGAVTRMTLDVEPAFDVQQRVFEQLPWDTLYGNLDEVLSAGYSVSLFTGLGPSVDMIWVKSRTDVAGSPAGDLFGAIEAATERHPLPGIDPAPTTAQLGSPGRWSDRLPHFRMGFTPSNGNEIQSEYLLPRTAGVEALEVLRSLAHRIRPLLQVCEIRTVAADELWMSTAYGEPTLGLHFTWLPAQAEVEELLVELEARLLPLGARPHWGKLFLADAATLAPRYPRHADFLALVDRLDPRRAFRNDWLERHVLDVG</sequence>
<dbReference type="GO" id="GO:0071949">
    <property type="term" value="F:FAD binding"/>
    <property type="evidence" value="ECO:0007669"/>
    <property type="project" value="InterPro"/>
</dbReference>
<dbReference type="Pfam" id="PF01565">
    <property type="entry name" value="FAD_binding_4"/>
    <property type="match status" value="1"/>
</dbReference>
<dbReference type="InterPro" id="IPR016166">
    <property type="entry name" value="FAD-bd_PCMH"/>
</dbReference>
<keyword evidence="4" id="KW-1185">Reference proteome</keyword>
<dbReference type="Gene3D" id="3.30.465.10">
    <property type="match status" value="1"/>
</dbReference>
<dbReference type="Pfam" id="PF04030">
    <property type="entry name" value="ALO"/>
    <property type="match status" value="1"/>
</dbReference>
<dbReference type="PANTHER" id="PTHR43762">
    <property type="entry name" value="L-GULONOLACTONE OXIDASE"/>
    <property type="match status" value="1"/>
</dbReference>
<dbReference type="OrthoDB" id="9800184at2"/>
<dbReference type="SUPFAM" id="SSF56176">
    <property type="entry name" value="FAD-binding/transporter-associated domain-like"/>
    <property type="match status" value="1"/>
</dbReference>
<dbReference type="PROSITE" id="PS51387">
    <property type="entry name" value="FAD_PCMH"/>
    <property type="match status" value="1"/>
</dbReference>
<reference evidence="3 4" key="1">
    <citation type="submission" date="2014-07" db="EMBL/GenBank/DDBJ databases">
        <title>Biosystematic studies on Modestobacter strains isolated from extreme hyper-arid desert soil and from historic building.</title>
        <authorList>
            <person name="Bukarasam K."/>
            <person name="Bull A."/>
            <person name="Girard G."/>
            <person name="van Wezel G."/>
            <person name="Goodfellow M."/>
        </authorList>
    </citation>
    <scope>NUCLEOTIDE SEQUENCE [LARGE SCALE GENOMIC DNA]</scope>
    <source>
        <strain evidence="3 4">KNN45-2b</strain>
    </source>
</reference>
<proteinExistence type="predicted"/>
<gene>
    <name evidence="3" type="ORF">IN07_15260</name>
</gene>
<dbReference type="InterPro" id="IPR007173">
    <property type="entry name" value="ALO_C"/>
</dbReference>
<dbReference type="InterPro" id="IPR016169">
    <property type="entry name" value="FAD-bd_PCMH_sub2"/>
</dbReference>
<dbReference type="GO" id="GO:0016020">
    <property type="term" value="C:membrane"/>
    <property type="evidence" value="ECO:0007669"/>
    <property type="project" value="InterPro"/>
</dbReference>
<dbReference type="InterPro" id="IPR006094">
    <property type="entry name" value="Oxid_FAD_bind_N"/>
</dbReference>
<keyword evidence="1" id="KW-0560">Oxidoreductase</keyword>
<evidence type="ECO:0000313" key="4">
    <source>
        <dbReference type="Proteomes" id="UP000029713"/>
    </source>
</evidence>
<dbReference type="GO" id="GO:0080049">
    <property type="term" value="F:L-gulono-1,4-lactone dehydrogenase activity"/>
    <property type="evidence" value="ECO:0007669"/>
    <property type="project" value="TreeGrafter"/>
</dbReference>
<dbReference type="Gene3D" id="1.10.45.10">
    <property type="entry name" value="Vanillyl-alcohol Oxidase, Chain A, domain 4"/>
    <property type="match status" value="1"/>
</dbReference>
<dbReference type="Gene3D" id="3.30.43.10">
    <property type="entry name" value="Uridine Diphospho-n-acetylenolpyruvylglucosamine Reductase, domain 2"/>
    <property type="match status" value="1"/>
</dbReference>
<dbReference type="EMBL" id="JPMX01000069">
    <property type="protein sequence ID" value="KGH45779.1"/>
    <property type="molecule type" value="Genomic_DNA"/>
</dbReference>
<dbReference type="InterPro" id="IPR010031">
    <property type="entry name" value="FAD_lactone_oxidase-like"/>
</dbReference>
<evidence type="ECO:0000313" key="3">
    <source>
        <dbReference type="EMBL" id="KGH45779.1"/>
    </source>
</evidence>
<dbReference type="RefSeq" id="WP_036336866.1">
    <property type="nucleotide sequence ID" value="NZ_JPMX01000069.1"/>
</dbReference>
<dbReference type="Gene3D" id="3.30.70.2520">
    <property type="match status" value="1"/>
</dbReference>
<dbReference type="GO" id="GO:0003885">
    <property type="term" value="F:D-arabinono-1,4-lactone oxidase activity"/>
    <property type="evidence" value="ECO:0007669"/>
    <property type="project" value="InterPro"/>
</dbReference>
<dbReference type="PIRSF" id="PIRSF000136">
    <property type="entry name" value="LGO_GLO"/>
    <property type="match status" value="1"/>
</dbReference>
<dbReference type="STRING" id="1522368.IN07_15260"/>
<dbReference type="Proteomes" id="UP000029713">
    <property type="component" value="Unassembled WGS sequence"/>
</dbReference>
<feature type="domain" description="FAD-binding PCMH-type" evidence="2">
    <location>
        <begin position="17"/>
        <end position="181"/>
    </location>
</feature>
<dbReference type="InterPro" id="IPR016171">
    <property type="entry name" value="Vanillyl_alc_oxidase_C-sub2"/>
</dbReference>
<organism evidence="3 4">
    <name type="scientific">Modestobacter caceresii</name>
    <dbReference type="NCBI Taxonomy" id="1522368"/>
    <lineage>
        <taxon>Bacteria</taxon>
        <taxon>Bacillati</taxon>
        <taxon>Actinomycetota</taxon>
        <taxon>Actinomycetes</taxon>
        <taxon>Geodermatophilales</taxon>
        <taxon>Geodermatophilaceae</taxon>
        <taxon>Modestobacter</taxon>
    </lineage>
</organism>
<protein>
    <submittedName>
        <fullName evidence="3">FAD-binding protein</fullName>
    </submittedName>
</protein>
<accession>A0A098Y5N5</accession>